<dbReference type="InterPro" id="IPR006674">
    <property type="entry name" value="HD_domain"/>
</dbReference>
<name>A0A5M9N613_9VIBR</name>
<feature type="binding site" evidence="13">
    <location>
        <position position="119"/>
    </location>
    <ligand>
        <name>CTP</name>
        <dbReference type="ChEBI" id="CHEBI:37563"/>
    </ligand>
</feature>
<feature type="binding site" evidence="13">
    <location>
        <position position="39"/>
    </location>
    <ligand>
        <name>ATP</name>
        <dbReference type="ChEBI" id="CHEBI:30616"/>
    </ligand>
</feature>
<dbReference type="Gene3D" id="1.10.3090.10">
    <property type="entry name" value="cca-adding enzyme, domain 2"/>
    <property type="match status" value="1"/>
</dbReference>
<feature type="binding site" evidence="13">
    <location>
        <position position="168"/>
    </location>
    <ligand>
        <name>CTP</name>
        <dbReference type="ChEBI" id="CHEBI:37563"/>
    </ligand>
</feature>
<keyword evidence="6 13" id="KW-0547">Nucleotide-binding</keyword>
<reference evidence="15 16" key="1">
    <citation type="submission" date="2019-09" db="EMBL/GenBank/DDBJ databases">
        <title>Draft genome sequence of various Type strains from the CCUG.</title>
        <authorList>
            <person name="Pineiro-Iglesias B."/>
            <person name="Tunovic T."/>
            <person name="Unosson C."/>
            <person name="Inganas E."/>
            <person name="Ohlen M."/>
            <person name="Cardew S."/>
            <person name="Jensie-Markopoulos S."/>
            <person name="Salva-Serra F."/>
            <person name="Jaen-Luchoro D."/>
            <person name="Karlsson R."/>
            <person name="Svensson-Stadler L."/>
            <person name="Chun J."/>
            <person name="Moore E."/>
        </authorList>
    </citation>
    <scope>NUCLEOTIDE SEQUENCE [LARGE SCALE GENOMIC DNA]</scope>
    <source>
        <strain evidence="15 16">CCUG 56969T</strain>
    </source>
</reference>
<comment type="function">
    <text evidence="13">Catalyzes the addition and repair of the essential 3'-terminal CCA sequence in tRNAs without using a nucleic acid template. Adds these three nucleotides in the order of C, C, and A to the tRNA nucleotide-73, using CTP and ATP as substrates and producing inorganic pyrophosphate. tRNA 3'-terminal CCA addition is required both for tRNA processing and repair. Also involved in tRNA surveillance by mediating tandem CCA addition to generate a CCACCA at the 3' terminus of unstable tRNAs. While stable tRNAs receive only 3'-terminal CCA, unstable tRNAs are marked with CCACCA and rapidly degraded.</text>
</comment>
<dbReference type="HAMAP" id="MF_01262">
    <property type="entry name" value="CCA_bact_type2"/>
    <property type="match status" value="1"/>
</dbReference>
<dbReference type="GO" id="GO:0016791">
    <property type="term" value="F:phosphatase activity"/>
    <property type="evidence" value="ECO:0007669"/>
    <property type="project" value="UniProtKB-UniRule"/>
</dbReference>
<keyword evidence="8 13" id="KW-0378">Hydrolase</keyword>
<keyword evidence="16" id="KW-1185">Reference proteome</keyword>
<evidence type="ECO:0000256" key="1">
    <source>
        <dbReference type="ARBA" id="ARBA00022596"/>
    </source>
</evidence>
<dbReference type="GO" id="GO:0004810">
    <property type="term" value="F:CCA tRNA nucleotidyltransferase activity"/>
    <property type="evidence" value="ECO:0007669"/>
    <property type="project" value="UniProtKB-UniRule"/>
</dbReference>
<dbReference type="InterPro" id="IPR032828">
    <property type="entry name" value="PolyA_RNA-bd"/>
</dbReference>
<feature type="binding site" evidence="13">
    <location>
        <position position="36"/>
    </location>
    <ligand>
        <name>ATP</name>
        <dbReference type="ChEBI" id="CHEBI:30616"/>
    </ligand>
</feature>
<feature type="binding site" evidence="13">
    <location>
        <position position="119"/>
    </location>
    <ligand>
        <name>ATP</name>
        <dbReference type="ChEBI" id="CHEBI:30616"/>
    </ligand>
</feature>
<keyword evidence="4 13" id="KW-0548">Nucleotidyltransferase</keyword>
<evidence type="ECO:0000313" key="15">
    <source>
        <dbReference type="EMBL" id="KAA8664564.1"/>
    </source>
</evidence>
<comment type="similarity">
    <text evidence="13">Belongs to the tRNA nucleotidyltransferase/poly(A) polymerase family. Bacterial CCA-adding enzyme type 1 subfamily.</text>
</comment>
<feature type="binding site" evidence="13">
    <location>
        <position position="51"/>
    </location>
    <ligand>
        <name>Mg(2+)</name>
        <dbReference type="ChEBI" id="CHEBI:18420"/>
    </ligand>
</feature>
<evidence type="ECO:0000256" key="7">
    <source>
        <dbReference type="ARBA" id="ARBA00022800"/>
    </source>
</evidence>
<feature type="domain" description="HD" evidence="14">
    <location>
        <begin position="256"/>
        <end position="357"/>
    </location>
</feature>
<protein>
    <recommendedName>
        <fullName evidence="13">Multifunctional CCA protein</fullName>
    </recommendedName>
    <domain>
        <recommendedName>
            <fullName evidence="13">CCA-adding enzyme</fullName>
            <ecNumber evidence="13">2.7.7.72</ecNumber>
        </recommendedName>
        <alternativeName>
            <fullName evidence="13">CCA tRNA nucleotidyltransferase</fullName>
        </alternativeName>
        <alternativeName>
            <fullName evidence="13">tRNA CCA-pyrophosphorylase</fullName>
        </alternativeName>
        <alternativeName>
            <fullName evidence="13">tRNA adenylyl-/cytidylyl-transferase</fullName>
        </alternativeName>
        <alternativeName>
            <fullName evidence="13">tRNA nucleotidyltransferase</fullName>
        </alternativeName>
        <alternativeName>
            <fullName evidence="13">tRNA-NT</fullName>
        </alternativeName>
    </domain>
    <domain>
        <recommendedName>
            <fullName evidence="13">2'-nucleotidase</fullName>
            <ecNumber evidence="13">3.1.3.-</ecNumber>
        </recommendedName>
    </domain>
    <domain>
        <recommendedName>
            <fullName evidence="13">2',3'-cyclic phosphodiesterase</fullName>
            <ecNumber evidence="13">3.1.4.-</ecNumber>
        </recommendedName>
    </domain>
    <domain>
        <recommendedName>
            <fullName evidence="13">Phosphatase</fullName>
        </recommendedName>
    </domain>
</protein>
<comment type="cofactor">
    <cofactor evidence="13">
        <name>Ni(2+)</name>
        <dbReference type="ChEBI" id="CHEBI:49786"/>
    </cofactor>
    <text evidence="13">Nickel for phosphatase activity.</text>
</comment>
<evidence type="ECO:0000256" key="8">
    <source>
        <dbReference type="ARBA" id="ARBA00022801"/>
    </source>
</evidence>
<evidence type="ECO:0000256" key="10">
    <source>
        <dbReference type="ARBA" id="ARBA00022842"/>
    </source>
</evidence>
<evidence type="ECO:0000313" key="16">
    <source>
        <dbReference type="Proteomes" id="UP000322521"/>
    </source>
</evidence>
<keyword evidence="7 13" id="KW-0692">RNA repair</keyword>
<dbReference type="PANTHER" id="PTHR47545:SF1">
    <property type="entry name" value="MULTIFUNCTIONAL CCA PROTEIN"/>
    <property type="match status" value="1"/>
</dbReference>
<feature type="binding site" evidence="13">
    <location>
        <position position="49"/>
    </location>
    <ligand>
        <name>Mg(2+)</name>
        <dbReference type="ChEBI" id="CHEBI:18420"/>
    </ligand>
</feature>
<dbReference type="HAMAP" id="MF_01261">
    <property type="entry name" value="CCA_bact_type1"/>
    <property type="match status" value="1"/>
</dbReference>
<dbReference type="GO" id="GO:0004112">
    <property type="term" value="F:cyclic-nucleotide phosphodiesterase activity"/>
    <property type="evidence" value="ECO:0007669"/>
    <property type="project" value="UniProtKB-UniRule"/>
</dbReference>
<dbReference type="Proteomes" id="UP000322521">
    <property type="component" value="Unassembled WGS sequence"/>
</dbReference>
<dbReference type="GO" id="GO:0005524">
    <property type="term" value="F:ATP binding"/>
    <property type="evidence" value="ECO:0007669"/>
    <property type="project" value="UniProtKB-UniRule"/>
</dbReference>
<dbReference type="SUPFAM" id="SSF81891">
    <property type="entry name" value="Poly A polymerase C-terminal region-like"/>
    <property type="match status" value="1"/>
</dbReference>
<dbReference type="InterPro" id="IPR003607">
    <property type="entry name" value="HD/PDEase_dom"/>
</dbReference>
<keyword evidence="11 13" id="KW-0694">RNA-binding</keyword>
<sequence length="438" mass="49494">MLAVKSSSDKTFRGDKLQIYDSLPKESGLQRYLVGGAVRDKLLNIDSYDKDWVVVGSTPKEMESRGFTAVGKDFPVFLHPKTKEEHALARTERKSGSGYTGFECYFAPDVSLEEDLMRRDLTINAIAQDDEGNLHDPYHGQQDLSERILRHVSDAFVEDPLRVLRVARFAAKLHHLNFTIASETMDMMSEIVKSGELAHLTAERVWQEWHKSLSTPHPEVFLSVLKECGALAVVLPELDALFGVPQPEKWHPEIDTGIHTLMVAQQAALLSPSLPVRFAAQVHDLGKGVTPESEWPSHKMHCHTGVKIIKKLCERVRVPNEFRDLALLVCEQHSNIHRADELKPTTFLKVLNKFDVWRKPDRLDDILLCCQADHAGRKGLEAQPYPQKARFEVAYRAALQVEVKTIIADGFKGKDIREEQEKRRAVAIENALSELTNS</sequence>
<keyword evidence="12 13" id="KW-0511">Multifunctional enzyme</keyword>
<evidence type="ECO:0000256" key="6">
    <source>
        <dbReference type="ARBA" id="ARBA00022741"/>
    </source>
</evidence>
<feature type="binding site" evidence="13">
    <location>
        <position position="39"/>
    </location>
    <ligand>
        <name>CTP</name>
        <dbReference type="ChEBI" id="CHEBI:37563"/>
    </ligand>
</feature>
<dbReference type="InterPro" id="IPR012006">
    <property type="entry name" value="CCA_bact"/>
</dbReference>
<dbReference type="PANTHER" id="PTHR47545">
    <property type="entry name" value="MULTIFUNCTIONAL CCA PROTEIN"/>
    <property type="match status" value="1"/>
</dbReference>
<feature type="binding site" evidence="13">
    <location>
        <position position="165"/>
    </location>
    <ligand>
        <name>ATP</name>
        <dbReference type="ChEBI" id="CHEBI:30616"/>
    </ligand>
</feature>
<dbReference type="SUPFAM" id="SSF81301">
    <property type="entry name" value="Nucleotidyltransferase"/>
    <property type="match status" value="1"/>
</dbReference>
<dbReference type="GO" id="GO:0001680">
    <property type="term" value="P:tRNA 3'-terminal CCA addition"/>
    <property type="evidence" value="ECO:0007669"/>
    <property type="project" value="UniProtKB-UniRule"/>
</dbReference>
<keyword evidence="9 13" id="KW-0067">ATP-binding</keyword>
<dbReference type="NCBIfam" id="NF008137">
    <property type="entry name" value="PRK10885.1"/>
    <property type="match status" value="1"/>
</dbReference>
<evidence type="ECO:0000256" key="4">
    <source>
        <dbReference type="ARBA" id="ARBA00022695"/>
    </source>
</evidence>
<dbReference type="Pfam" id="PF12627">
    <property type="entry name" value="PolyA_pol_RNAbd"/>
    <property type="match status" value="1"/>
</dbReference>
<feature type="binding site" evidence="13">
    <location>
        <position position="36"/>
    </location>
    <ligand>
        <name>CTP</name>
        <dbReference type="ChEBI" id="CHEBI:37563"/>
    </ligand>
</feature>
<comment type="caution">
    <text evidence="15">The sequence shown here is derived from an EMBL/GenBank/DDBJ whole genome shotgun (WGS) entry which is preliminary data.</text>
</comment>
<dbReference type="Pfam" id="PF01743">
    <property type="entry name" value="PolyA_pol"/>
    <property type="match status" value="1"/>
</dbReference>
<dbReference type="GO" id="GO:0042245">
    <property type="term" value="P:RNA repair"/>
    <property type="evidence" value="ECO:0007669"/>
    <property type="project" value="UniProtKB-KW"/>
</dbReference>
<gene>
    <name evidence="13" type="primary">cca</name>
    <name evidence="15" type="ORF">F4W18_25320</name>
</gene>
<dbReference type="InterPro" id="IPR002646">
    <property type="entry name" value="PolA_pol_head_dom"/>
</dbReference>
<keyword evidence="1 13" id="KW-0533">Nickel</keyword>
<evidence type="ECO:0000256" key="9">
    <source>
        <dbReference type="ARBA" id="ARBA00022840"/>
    </source>
</evidence>
<comment type="cofactor">
    <cofactor evidence="13">
        <name>Mg(2+)</name>
        <dbReference type="ChEBI" id="CHEBI:18420"/>
    </cofactor>
    <text evidence="13">Magnesium is required for nucleotidyltransferase activity.</text>
</comment>
<evidence type="ECO:0000256" key="3">
    <source>
        <dbReference type="ARBA" id="ARBA00022694"/>
    </source>
</evidence>
<comment type="domain">
    <text evidence="13">Comprises two domains: an N-terminal domain containing the nucleotidyltransferase activity and a C-terminal HD domain associated with both phosphodiesterase and phosphatase activities.</text>
</comment>
<organism evidence="15 16">
    <name type="scientific">Vibrio gigantis</name>
    <dbReference type="NCBI Taxonomy" id="296199"/>
    <lineage>
        <taxon>Bacteria</taxon>
        <taxon>Pseudomonadati</taxon>
        <taxon>Pseudomonadota</taxon>
        <taxon>Gammaproteobacteria</taxon>
        <taxon>Vibrionales</taxon>
        <taxon>Vibrionaceae</taxon>
        <taxon>Vibrio</taxon>
    </lineage>
</organism>
<dbReference type="GO" id="GO:0000049">
    <property type="term" value="F:tRNA binding"/>
    <property type="evidence" value="ECO:0007669"/>
    <property type="project" value="UniProtKB-UniRule"/>
</dbReference>
<comment type="catalytic activity">
    <reaction evidence="13">
        <text>a tRNA with a 3' CCA end + 2 CTP + ATP = a tRNA with a 3' CCACCA end + 3 diphosphate</text>
        <dbReference type="Rhea" id="RHEA:76235"/>
        <dbReference type="Rhea" id="RHEA-COMP:10468"/>
        <dbReference type="Rhea" id="RHEA-COMP:18655"/>
        <dbReference type="ChEBI" id="CHEBI:30616"/>
        <dbReference type="ChEBI" id="CHEBI:33019"/>
        <dbReference type="ChEBI" id="CHEBI:37563"/>
        <dbReference type="ChEBI" id="CHEBI:83071"/>
        <dbReference type="ChEBI" id="CHEBI:195187"/>
    </reaction>
</comment>
<dbReference type="EC" id="3.1.4.-" evidence="13"/>
<evidence type="ECO:0000256" key="12">
    <source>
        <dbReference type="ARBA" id="ARBA00023268"/>
    </source>
</evidence>
<comment type="miscellaneous">
    <text evidence="13">A single active site specifically recognizes both ATP and CTP and is responsible for their addition.</text>
</comment>
<evidence type="ECO:0000256" key="5">
    <source>
        <dbReference type="ARBA" id="ARBA00022723"/>
    </source>
</evidence>
<dbReference type="EC" id="3.1.3.-" evidence="13"/>
<dbReference type="RefSeq" id="WP_086716249.1">
    <property type="nucleotide sequence ID" value="NZ_AP025492.1"/>
</dbReference>
<dbReference type="CDD" id="cd00077">
    <property type="entry name" value="HDc"/>
    <property type="match status" value="1"/>
</dbReference>
<proteinExistence type="inferred from homology"/>
<evidence type="ECO:0000256" key="11">
    <source>
        <dbReference type="ARBA" id="ARBA00022884"/>
    </source>
</evidence>
<dbReference type="OrthoDB" id="9805698at2"/>
<dbReference type="CDD" id="cd05398">
    <property type="entry name" value="NT_ClassII-CCAase"/>
    <property type="match status" value="1"/>
</dbReference>
<dbReference type="Pfam" id="PF01966">
    <property type="entry name" value="HD"/>
    <property type="match status" value="1"/>
</dbReference>
<dbReference type="InterPro" id="IPR050124">
    <property type="entry name" value="tRNA_CCA-adding_enzyme"/>
</dbReference>
<evidence type="ECO:0000259" key="14">
    <source>
        <dbReference type="PROSITE" id="PS51831"/>
    </source>
</evidence>
<dbReference type="GO" id="GO:0000287">
    <property type="term" value="F:magnesium ion binding"/>
    <property type="evidence" value="ECO:0007669"/>
    <property type="project" value="UniProtKB-UniRule"/>
</dbReference>
<evidence type="ECO:0000256" key="2">
    <source>
        <dbReference type="ARBA" id="ARBA00022679"/>
    </source>
</evidence>
<dbReference type="InterPro" id="IPR043519">
    <property type="entry name" value="NT_sf"/>
</dbReference>
<comment type="subunit">
    <text evidence="13">Monomer. Can also form homodimers and oligomers.</text>
</comment>
<dbReference type="AlphaFoldDB" id="A0A5M9N613"/>
<comment type="catalytic activity">
    <reaction evidence="13">
        <text>a tRNA precursor + 2 CTP + ATP = a tRNA with a 3' CCA end + 3 diphosphate</text>
        <dbReference type="Rhea" id="RHEA:14433"/>
        <dbReference type="Rhea" id="RHEA-COMP:10465"/>
        <dbReference type="Rhea" id="RHEA-COMP:10468"/>
        <dbReference type="ChEBI" id="CHEBI:30616"/>
        <dbReference type="ChEBI" id="CHEBI:33019"/>
        <dbReference type="ChEBI" id="CHEBI:37563"/>
        <dbReference type="ChEBI" id="CHEBI:74896"/>
        <dbReference type="ChEBI" id="CHEBI:83071"/>
        <dbReference type="EC" id="2.7.7.72"/>
    </reaction>
</comment>
<feature type="binding site" evidence="13">
    <location>
        <position position="168"/>
    </location>
    <ligand>
        <name>ATP</name>
        <dbReference type="ChEBI" id="CHEBI:30616"/>
    </ligand>
</feature>
<accession>A0A5M9N613</accession>
<dbReference type="GO" id="GO:0160016">
    <property type="term" value="F:CCACCA tRNA nucleotidyltransferase activity"/>
    <property type="evidence" value="ECO:0007669"/>
    <property type="project" value="RHEA"/>
</dbReference>
<keyword evidence="3 13" id="KW-0819">tRNA processing</keyword>
<keyword evidence="2 13" id="KW-0808">Transferase</keyword>
<keyword evidence="5 13" id="KW-0479">Metal-binding</keyword>
<feature type="binding site" evidence="13">
    <location>
        <position position="165"/>
    </location>
    <ligand>
        <name>CTP</name>
        <dbReference type="ChEBI" id="CHEBI:37563"/>
    </ligand>
</feature>
<dbReference type="Gene3D" id="3.30.460.10">
    <property type="entry name" value="Beta Polymerase, domain 2"/>
    <property type="match status" value="1"/>
</dbReference>
<keyword evidence="10 13" id="KW-0460">Magnesium</keyword>
<dbReference type="EMBL" id="VXJS01000028">
    <property type="protein sequence ID" value="KAA8664564.1"/>
    <property type="molecule type" value="Genomic_DNA"/>
</dbReference>
<dbReference type="PIRSF" id="PIRSF000813">
    <property type="entry name" value="CCA_bact"/>
    <property type="match status" value="1"/>
</dbReference>
<dbReference type="FunFam" id="1.10.3090.10:FF:000001">
    <property type="entry name" value="Multifunctional CCA protein"/>
    <property type="match status" value="1"/>
</dbReference>
<dbReference type="PROSITE" id="PS51831">
    <property type="entry name" value="HD"/>
    <property type="match status" value="1"/>
</dbReference>
<dbReference type="EC" id="2.7.7.72" evidence="13"/>
<evidence type="ECO:0000256" key="13">
    <source>
        <dbReference type="HAMAP-Rule" id="MF_01261"/>
    </source>
</evidence>